<dbReference type="Proteomes" id="UP000677228">
    <property type="component" value="Unassembled WGS sequence"/>
</dbReference>
<dbReference type="EMBL" id="CAJOBA010054098">
    <property type="protein sequence ID" value="CAF4271606.1"/>
    <property type="molecule type" value="Genomic_DNA"/>
</dbReference>
<name>A0A8S2FK26_9BILA</name>
<feature type="non-terminal residue" evidence="1">
    <location>
        <position position="1"/>
    </location>
</feature>
<dbReference type="SUPFAM" id="SSF57924">
    <property type="entry name" value="Inhibitor of apoptosis (IAP) repeat"/>
    <property type="match status" value="1"/>
</dbReference>
<evidence type="ECO:0000313" key="1">
    <source>
        <dbReference type="EMBL" id="CAF1481100.1"/>
    </source>
</evidence>
<gene>
    <name evidence="1" type="ORF">OVA965_LOCUS36070</name>
    <name evidence="2" type="ORF">TMI583_LOCUS37064</name>
</gene>
<comment type="caution">
    <text evidence="1">The sequence shown here is derived from an EMBL/GenBank/DDBJ whole genome shotgun (WGS) entry which is preliminary data.</text>
</comment>
<dbReference type="EMBL" id="CAJNOK010032175">
    <property type="protein sequence ID" value="CAF1481100.1"/>
    <property type="molecule type" value="Genomic_DNA"/>
</dbReference>
<organism evidence="1 3">
    <name type="scientific">Didymodactylos carnosus</name>
    <dbReference type="NCBI Taxonomy" id="1234261"/>
    <lineage>
        <taxon>Eukaryota</taxon>
        <taxon>Metazoa</taxon>
        <taxon>Spiralia</taxon>
        <taxon>Gnathifera</taxon>
        <taxon>Rotifera</taxon>
        <taxon>Eurotatoria</taxon>
        <taxon>Bdelloidea</taxon>
        <taxon>Philodinida</taxon>
        <taxon>Philodinidae</taxon>
        <taxon>Didymodactylos</taxon>
    </lineage>
</organism>
<proteinExistence type="predicted"/>
<reference evidence="1" key="1">
    <citation type="submission" date="2021-02" db="EMBL/GenBank/DDBJ databases">
        <authorList>
            <person name="Nowell W R."/>
        </authorList>
    </citation>
    <scope>NUCLEOTIDE SEQUENCE</scope>
</reference>
<protein>
    <submittedName>
        <fullName evidence="1">Uncharacterized protein</fullName>
    </submittedName>
</protein>
<accession>A0A8S2FK26</accession>
<evidence type="ECO:0000313" key="2">
    <source>
        <dbReference type="EMBL" id="CAF4271606.1"/>
    </source>
</evidence>
<dbReference type="Proteomes" id="UP000682733">
    <property type="component" value="Unassembled WGS sequence"/>
</dbReference>
<sequence length="158" mass="18389">SLQNWGINNNPVVKYARWFPHCQYIKDLCGQKFFNKIQITKNENKSKIKFDQTNLSRLVVSRLDLPVVKLLLSSYKLSIIKRCIEEQLEIKQNNFLSNGDLFIACLILQIQINIIQGDKNQLIIPSKIGKITIETSFRFVSSSNKDISYCLIYLMEEK</sequence>
<evidence type="ECO:0000313" key="3">
    <source>
        <dbReference type="Proteomes" id="UP000677228"/>
    </source>
</evidence>
<dbReference type="Gene3D" id="1.10.8.10">
    <property type="entry name" value="DNA helicase RuvA subunit, C-terminal domain"/>
    <property type="match status" value="1"/>
</dbReference>
<dbReference type="Gene3D" id="1.10.1170.10">
    <property type="entry name" value="Inhibitor Of Apoptosis Protein (2mihbC-IAP-1), Chain A"/>
    <property type="match status" value="1"/>
</dbReference>
<dbReference type="AlphaFoldDB" id="A0A8S2FK26"/>